<dbReference type="EMBL" id="FXTZ01000005">
    <property type="protein sequence ID" value="SMP19192.1"/>
    <property type="molecule type" value="Genomic_DNA"/>
</dbReference>
<comment type="caution">
    <text evidence="2">The sequence shown here is derived from an EMBL/GenBank/DDBJ whole genome shotgun (WGS) entry which is preliminary data.</text>
</comment>
<evidence type="ECO:0000313" key="2">
    <source>
        <dbReference type="EMBL" id="SMP19192.1"/>
    </source>
</evidence>
<accession>A0ABY1NVB5</accession>
<keyword evidence="3" id="KW-1185">Reference proteome</keyword>
<feature type="domain" description="DUF6705" evidence="1">
    <location>
        <begin position="1"/>
        <end position="186"/>
    </location>
</feature>
<evidence type="ECO:0000313" key="3">
    <source>
        <dbReference type="Proteomes" id="UP001157960"/>
    </source>
</evidence>
<proteinExistence type="predicted"/>
<name>A0ABY1NVB5_9FLAO</name>
<dbReference type="RefSeq" id="WP_283421982.1">
    <property type="nucleotide sequence ID" value="NZ_FXTZ01000005.1"/>
</dbReference>
<gene>
    <name evidence="2" type="ORF">SAMN06264346_10573</name>
</gene>
<organism evidence="2 3">
    <name type="scientific">Chryseobacterium profundimaris</name>
    <dbReference type="NCBI Taxonomy" id="1387275"/>
    <lineage>
        <taxon>Bacteria</taxon>
        <taxon>Pseudomonadati</taxon>
        <taxon>Bacteroidota</taxon>
        <taxon>Flavobacteriia</taxon>
        <taxon>Flavobacteriales</taxon>
        <taxon>Weeksellaceae</taxon>
        <taxon>Chryseobacterium group</taxon>
        <taxon>Chryseobacterium</taxon>
    </lineage>
</organism>
<dbReference type="Proteomes" id="UP001157960">
    <property type="component" value="Unassembled WGS sequence"/>
</dbReference>
<evidence type="ECO:0000259" key="1">
    <source>
        <dbReference type="Pfam" id="PF20448"/>
    </source>
</evidence>
<reference evidence="2 3" key="1">
    <citation type="submission" date="2017-05" db="EMBL/GenBank/DDBJ databases">
        <authorList>
            <person name="Varghese N."/>
            <person name="Submissions S."/>
        </authorList>
    </citation>
    <scope>NUCLEOTIDE SEQUENCE [LARGE SCALE GENOMIC DNA]</scope>
    <source>
        <strain evidence="2 3">DSM 28214</strain>
    </source>
</reference>
<sequence>MKNIFLIIFITITVSCQAQIYPLRTFTEIPENSYLKDTNNELSAYEGTWKGVWNNKIIYVTFKKLEHLYIDTFKAYRDILVAKFKVTDVSGTILFDNTNLPDTNAKIKGIGRFRKADDKYPFSYVDMDLCQRSGVILINFTDTTKTKLQWSYSQDENFIEPDCFYYSYAPQDYPQPLPNNIVLTKQ</sequence>
<dbReference type="InterPro" id="IPR046551">
    <property type="entry name" value="DUF6705"/>
</dbReference>
<dbReference type="Pfam" id="PF20448">
    <property type="entry name" value="DUF6705"/>
    <property type="match status" value="1"/>
</dbReference>
<dbReference type="PROSITE" id="PS51257">
    <property type="entry name" value="PROKAR_LIPOPROTEIN"/>
    <property type="match status" value="1"/>
</dbReference>
<protein>
    <recommendedName>
        <fullName evidence="1">DUF6705 domain-containing protein</fullName>
    </recommendedName>
</protein>